<sequence length="74" mass="8347">MSVISLRPARDLRAPLDELIRDHGLLSVTLALMRAALRRGKNRPPPAEGLSEYLRRDIGLGPGRHKGPRDWDRL</sequence>
<keyword evidence="3" id="KW-1185">Reference proteome</keyword>
<dbReference type="RefSeq" id="WP_311758879.1">
    <property type="nucleotide sequence ID" value="NZ_JAVRQI010000005.1"/>
</dbReference>
<reference evidence="3" key="1">
    <citation type="submission" date="2023-07" db="EMBL/GenBank/DDBJ databases">
        <title>Characterization of two Paracoccaceae strains isolated from Phycosphere and proposal of Xinfangfangia lacusdiani sp. nov.</title>
        <authorList>
            <person name="Deng Y."/>
            <person name="Zhang Y.Q."/>
        </authorList>
    </citation>
    <scope>NUCLEOTIDE SEQUENCE [LARGE SCALE GENOMIC DNA]</scope>
    <source>
        <strain evidence="3">CPCC 101403</strain>
    </source>
</reference>
<name>A0ABU3EC40_9RHOB</name>
<evidence type="ECO:0000313" key="3">
    <source>
        <dbReference type="Proteomes" id="UP001251085"/>
    </source>
</evidence>
<gene>
    <name evidence="2" type="ORF">RM190_07935</name>
</gene>
<feature type="region of interest" description="Disordered" evidence="1">
    <location>
        <begin position="40"/>
        <end position="74"/>
    </location>
</feature>
<proteinExistence type="predicted"/>
<evidence type="ECO:0000313" key="2">
    <source>
        <dbReference type="EMBL" id="MDT1061782.1"/>
    </source>
</evidence>
<organism evidence="2 3">
    <name type="scientific">Paracoccus broussonetiae</name>
    <dbReference type="NCBI Taxonomy" id="3075834"/>
    <lineage>
        <taxon>Bacteria</taxon>
        <taxon>Pseudomonadati</taxon>
        <taxon>Pseudomonadota</taxon>
        <taxon>Alphaproteobacteria</taxon>
        <taxon>Rhodobacterales</taxon>
        <taxon>Paracoccaceae</taxon>
        <taxon>Paracoccus</taxon>
    </lineage>
</organism>
<accession>A0ABU3EC40</accession>
<dbReference type="Proteomes" id="UP001251085">
    <property type="component" value="Unassembled WGS sequence"/>
</dbReference>
<evidence type="ECO:0000256" key="1">
    <source>
        <dbReference type="SAM" id="MobiDB-lite"/>
    </source>
</evidence>
<protein>
    <submittedName>
        <fullName evidence="2">Uncharacterized protein</fullName>
    </submittedName>
</protein>
<comment type="caution">
    <text evidence="2">The sequence shown here is derived from an EMBL/GenBank/DDBJ whole genome shotgun (WGS) entry which is preliminary data.</text>
</comment>
<dbReference type="EMBL" id="JAVRQI010000005">
    <property type="protein sequence ID" value="MDT1061782.1"/>
    <property type="molecule type" value="Genomic_DNA"/>
</dbReference>